<feature type="non-terminal residue" evidence="1">
    <location>
        <position position="1"/>
    </location>
</feature>
<evidence type="ECO:0000313" key="1">
    <source>
        <dbReference type="EMBL" id="CAG7818086.1"/>
    </source>
</evidence>
<keyword evidence="2" id="KW-1185">Reference proteome</keyword>
<accession>A0A8J2KHJ5</accession>
<evidence type="ECO:0000313" key="2">
    <source>
        <dbReference type="Proteomes" id="UP000708208"/>
    </source>
</evidence>
<protein>
    <submittedName>
        <fullName evidence="1">Uncharacterized protein</fullName>
    </submittedName>
</protein>
<dbReference type="AlphaFoldDB" id="A0A8J2KHJ5"/>
<gene>
    <name evidence="1" type="ORF">AFUS01_LOCUS28613</name>
</gene>
<proteinExistence type="predicted"/>
<name>A0A8J2KHJ5_9HEXA</name>
<comment type="caution">
    <text evidence="1">The sequence shown here is derived from an EMBL/GenBank/DDBJ whole genome shotgun (WGS) entry which is preliminary data.</text>
</comment>
<dbReference type="Proteomes" id="UP000708208">
    <property type="component" value="Unassembled WGS sequence"/>
</dbReference>
<organism evidence="1 2">
    <name type="scientific">Allacma fusca</name>
    <dbReference type="NCBI Taxonomy" id="39272"/>
    <lineage>
        <taxon>Eukaryota</taxon>
        <taxon>Metazoa</taxon>
        <taxon>Ecdysozoa</taxon>
        <taxon>Arthropoda</taxon>
        <taxon>Hexapoda</taxon>
        <taxon>Collembola</taxon>
        <taxon>Symphypleona</taxon>
        <taxon>Sminthuridae</taxon>
        <taxon>Allacma</taxon>
    </lineage>
</organism>
<dbReference type="EMBL" id="CAJVCH010410890">
    <property type="protein sequence ID" value="CAG7818086.1"/>
    <property type="molecule type" value="Genomic_DNA"/>
</dbReference>
<reference evidence="1" key="1">
    <citation type="submission" date="2021-06" db="EMBL/GenBank/DDBJ databases">
        <authorList>
            <person name="Hodson N. C."/>
            <person name="Mongue J. A."/>
            <person name="Jaron S. K."/>
        </authorList>
    </citation>
    <scope>NUCLEOTIDE SEQUENCE</scope>
</reference>
<sequence length="79" mass="9549">MNLKYLITSHFLTSLTFQVLAKLHMRMEEELIHTGASKTYQYELVLDETLDIEDEPHSRRIKRSDYDMEHYRSTCRHTM</sequence>